<keyword evidence="4" id="KW-0862">Zinc</keyword>
<organism evidence="6">
    <name type="scientific">termite gut metagenome</name>
    <dbReference type="NCBI Taxonomy" id="433724"/>
    <lineage>
        <taxon>unclassified sequences</taxon>
        <taxon>metagenomes</taxon>
        <taxon>organismal metagenomes</taxon>
    </lineage>
</organism>
<name>A0A5J4RC90_9ZZZZ</name>
<accession>A0A5J4RC90</accession>
<dbReference type="PANTHER" id="PTHR39453:SF1">
    <property type="entry name" value="PHOSPHATE PROPANOYLTRANSFERASE"/>
    <property type="match status" value="1"/>
</dbReference>
<dbReference type="EC" id="2.3.1.222" evidence="6"/>
<sequence length="191" mass="20508">MIKIPIGISGRHVHVTKDTLIQLFGPDYELTFFKSLSQPGQFAANEKVKLISPSGKELDNVRILGPVRKFNQVEISNSDAIRGGFTAPVRSSGDVRGSGRCTIVGPAGAVRLPDGVIIADRHIHITPALALLYEVKDGDRVKLRVAGAKGATLNNVLIRVSEQYALEAHLDTDDGAALMLVTGVEGFLSKR</sequence>
<dbReference type="InterPro" id="IPR008300">
    <property type="entry name" value="PTAC"/>
</dbReference>
<evidence type="ECO:0000256" key="2">
    <source>
        <dbReference type="ARBA" id="ARBA00022679"/>
    </source>
</evidence>
<dbReference type="EMBL" id="SNRY01001467">
    <property type="protein sequence ID" value="KAA6330710.1"/>
    <property type="molecule type" value="Genomic_DNA"/>
</dbReference>
<dbReference type="GO" id="GO:0046872">
    <property type="term" value="F:metal ion binding"/>
    <property type="evidence" value="ECO:0007669"/>
    <property type="project" value="UniProtKB-KW"/>
</dbReference>
<gene>
    <name evidence="6" type="ORF">EZS27_020610</name>
</gene>
<keyword evidence="2 6" id="KW-0808">Transferase</keyword>
<dbReference type="Pfam" id="PF06130">
    <property type="entry name" value="PTAC"/>
    <property type="match status" value="1"/>
</dbReference>
<dbReference type="AlphaFoldDB" id="A0A5J4RC90"/>
<comment type="cofactor">
    <cofactor evidence="1">
        <name>Zn(2+)</name>
        <dbReference type="ChEBI" id="CHEBI:29105"/>
    </cofactor>
</comment>
<proteinExistence type="predicted"/>
<evidence type="ECO:0000256" key="4">
    <source>
        <dbReference type="ARBA" id="ARBA00022833"/>
    </source>
</evidence>
<keyword evidence="5 6" id="KW-0012">Acyltransferase</keyword>
<dbReference type="NCBIfam" id="NF011652">
    <property type="entry name" value="PRK15070.1"/>
    <property type="match status" value="1"/>
</dbReference>
<evidence type="ECO:0000256" key="5">
    <source>
        <dbReference type="ARBA" id="ARBA00023315"/>
    </source>
</evidence>
<protein>
    <submittedName>
        <fullName evidence="6">Phosphate propanoyltransferase</fullName>
        <ecNumber evidence="6">2.3.1.222</ecNumber>
    </submittedName>
</protein>
<comment type="caution">
    <text evidence="6">The sequence shown here is derived from an EMBL/GenBank/DDBJ whole genome shotgun (WGS) entry which is preliminary data.</text>
</comment>
<evidence type="ECO:0000256" key="3">
    <source>
        <dbReference type="ARBA" id="ARBA00022723"/>
    </source>
</evidence>
<keyword evidence="3" id="KW-0479">Metal-binding</keyword>
<evidence type="ECO:0000256" key="1">
    <source>
        <dbReference type="ARBA" id="ARBA00001947"/>
    </source>
</evidence>
<dbReference type="PANTHER" id="PTHR39453">
    <property type="entry name" value="PHOSPHATE PROPANOYLTRANSFERASE"/>
    <property type="match status" value="1"/>
</dbReference>
<reference evidence="6" key="1">
    <citation type="submission" date="2019-03" db="EMBL/GenBank/DDBJ databases">
        <title>Single cell metagenomics reveals metabolic interactions within the superorganism composed of flagellate Streblomastix strix and complex community of Bacteroidetes bacteria on its surface.</title>
        <authorList>
            <person name="Treitli S.C."/>
            <person name="Kolisko M."/>
            <person name="Husnik F."/>
            <person name="Keeling P."/>
            <person name="Hampl V."/>
        </authorList>
    </citation>
    <scope>NUCLEOTIDE SEQUENCE</scope>
    <source>
        <strain evidence="6">STM</strain>
    </source>
</reference>
<evidence type="ECO:0000313" key="6">
    <source>
        <dbReference type="EMBL" id="KAA6330710.1"/>
    </source>
</evidence>
<dbReference type="GO" id="GO:0016747">
    <property type="term" value="F:acyltransferase activity, transferring groups other than amino-acyl groups"/>
    <property type="evidence" value="ECO:0007669"/>
    <property type="project" value="InterPro"/>
</dbReference>